<dbReference type="Proteomes" id="UP001607303">
    <property type="component" value="Unassembled WGS sequence"/>
</dbReference>
<keyword evidence="1" id="KW-1133">Transmembrane helix</keyword>
<dbReference type="EMBL" id="JAYRBN010000015">
    <property type="protein sequence ID" value="KAL2750342.1"/>
    <property type="molecule type" value="Genomic_DNA"/>
</dbReference>
<evidence type="ECO:0000313" key="2">
    <source>
        <dbReference type="EMBL" id="KAL2750342.1"/>
    </source>
</evidence>
<comment type="caution">
    <text evidence="2">The sequence shown here is derived from an EMBL/GenBank/DDBJ whole genome shotgun (WGS) entry which is preliminary data.</text>
</comment>
<reference evidence="2 3" key="1">
    <citation type="journal article" date="2024" name="Ann. Entomol. Soc. Am.">
        <title>Genomic analyses of the southern and eastern yellowjacket wasps (Hymenoptera: Vespidae) reveal evolutionary signatures of social life.</title>
        <authorList>
            <person name="Catto M.A."/>
            <person name="Caine P.B."/>
            <person name="Orr S.E."/>
            <person name="Hunt B.G."/>
            <person name="Goodisman M.A.D."/>
        </authorList>
    </citation>
    <scope>NUCLEOTIDE SEQUENCE [LARGE SCALE GENOMIC DNA]</scope>
    <source>
        <strain evidence="2">232</strain>
        <tissue evidence="2">Head and thorax</tissue>
    </source>
</reference>
<proteinExistence type="predicted"/>
<sequence length="131" mass="15397">MLYLSNGTFYNQLLNFHTDFMMTTRVFLLMRGTLGLLTVAILNIVLVYINQDPTYLLTNVMKNIIYMGSKMLHEREEIIKAEEEADAAHEFITNLPNDLVGKLVRESPNYLVYGNMFLLLEHYYSNHRHQY</sequence>
<evidence type="ECO:0000256" key="1">
    <source>
        <dbReference type="SAM" id="Phobius"/>
    </source>
</evidence>
<gene>
    <name evidence="2" type="ORF">V1477_001430</name>
</gene>
<evidence type="ECO:0000313" key="3">
    <source>
        <dbReference type="Proteomes" id="UP001607303"/>
    </source>
</evidence>
<keyword evidence="1" id="KW-0472">Membrane</keyword>
<feature type="transmembrane region" description="Helical" evidence="1">
    <location>
        <begin position="26"/>
        <end position="49"/>
    </location>
</feature>
<keyword evidence="1" id="KW-0812">Transmembrane</keyword>
<name>A0ABD2CYY2_VESMC</name>
<keyword evidence="3" id="KW-1185">Reference proteome</keyword>
<organism evidence="2 3">
    <name type="scientific">Vespula maculifrons</name>
    <name type="common">Eastern yellow jacket</name>
    <name type="synonym">Wasp</name>
    <dbReference type="NCBI Taxonomy" id="7453"/>
    <lineage>
        <taxon>Eukaryota</taxon>
        <taxon>Metazoa</taxon>
        <taxon>Ecdysozoa</taxon>
        <taxon>Arthropoda</taxon>
        <taxon>Hexapoda</taxon>
        <taxon>Insecta</taxon>
        <taxon>Pterygota</taxon>
        <taxon>Neoptera</taxon>
        <taxon>Endopterygota</taxon>
        <taxon>Hymenoptera</taxon>
        <taxon>Apocrita</taxon>
        <taxon>Aculeata</taxon>
        <taxon>Vespoidea</taxon>
        <taxon>Vespidae</taxon>
        <taxon>Vespinae</taxon>
        <taxon>Vespula</taxon>
    </lineage>
</organism>
<protein>
    <submittedName>
        <fullName evidence="2">Uncharacterized protein</fullName>
    </submittedName>
</protein>
<accession>A0ABD2CYY2</accession>
<dbReference type="AlphaFoldDB" id="A0ABD2CYY2"/>